<feature type="transmembrane region" description="Helical" evidence="7">
    <location>
        <begin position="20"/>
        <end position="45"/>
    </location>
</feature>
<protein>
    <submittedName>
        <fullName evidence="10">DUF421 domain-containing protein</fullName>
    </submittedName>
</protein>
<proteinExistence type="inferred from homology"/>
<feature type="transmembrane region" description="Helical" evidence="7">
    <location>
        <begin position="57"/>
        <end position="73"/>
    </location>
</feature>
<evidence type="ECO:0000256" key="2">
    <source>
        <dbReference type="ARBA" id="ARBA00006448"/>
    </source>
</evidence>
<dbReference type="EMBL" id="JAINZW010000006">
    <property type="protein sequence ID" value="MBZ4040419.1"/>
    <property type="molecule type" value="Genomic_DNA"/>
</dbReference>
<evidence type="ECO:0000256" key="6">
    <source>
        <dbReference type="ARBA" id="ARBA00023136"/>
    </source>
</evidence>
<feature type="transmembrane region" description="Helical" evidence="7">
    <location>
        <begin position="79"/>
        <end position="98"/>
    </location>
</feature>
<evidence type="ECO:0000256" key="5">
    <source>
        <dbReference type="ARBA" id="ARBA00022989"/>
    </source>
</evidence>
<keyword evidence="11" id="KW-1185">Reference proteome</keyword>
<name>A0ABS7T963_9GAMM</name>
<dbReference type="InterPro" id="IPR048454">
    <property type="entry name" value="YetF_N"/>
</dbReference>
<accession>A0ABS7T963</accession>
<sequence length="193" mass="21443">MKADITVFDWDRMLLGDPPLPYMLEIGLKILIVFAILLLVLRLLGKHGQQNLSPMQHLLMIALGSAAGDALLYPDVPIAYAAVILLGVTAVTLGVEFLSERFRPVRDYVESRPRILVKDGEIHWHALNSERTTRRELFAELRIKGARSLSQVDFAILEVTGDISVFLNDRPPANCDLLDYVVDEDKDAPAPAG</sequence>
<gene>
    <name evidence="10" type="ORF">K6753_12845</name>
</gene>
<evidence type="ECO:0000256" key="1">
    <source>
        <dbReference type="ARBA" id="ARBA00004651"/>
    </source>
</evidence>
<dbReference type="Pfam" id="PF20730">
    <property type="entry name" value="YetF_N"/>
    <property type="match status" value="1"/>
</dbReference>
<organism evidence="10 11">
    <name type="scientific">Novilysobacter selenitireducens</name>
    <dbReference type="NCBI Taxonomy" id="2872639"/>
    <lineage>
        <taxon>Bacteria</taxon>
        <taxon>Pseudomonadati</taxon>
        <taxon>Pseudomonadota</taxon>
        <taxon>Gammaproteobacteria</taxon>
        <taxon>Lysobacterales</taxon>
        <taxon>Lysobacteraceae</taxon>
        <taxon>Novilysobacter</taxon>
    </lineage>
</organism>
<comment type="similarity">
    <text evidence="2">Belongs to the UPF0702 family.</text>
</comment>
<keyword evidence="3" id="KW-1003">Cell membrane</keyword>
<evidence type="ECO:0000256" key="3">
    <source>
        <dbReference type="ARBA" id="ARBA00022475"/>
    </source>
</evidence>
<dbReference type="RefSeq" id="WP_223676866.1">
    <property type="nucleotide sequence ID" value="NZ_JAINZW010000006.1"/>
</dbReference>
<evidence type="ECO:0000313" key="11">
    <source>
        <dbReference type="Proteomes" id="UP001430954"/>
    </source>
</evidence>
<comment type="subcellular location">
    <subcellularLocation>
        <location evidence="1">Cell membrane</location>
        <topology evidence="1">Multi-pass membrane protein</topology>
    </subcellularLocation>
</comment>
<dbReference type="InterPro" id="IPR023090">
    <property type="entry name" value="UPF0702_alpha/beta_dom_sf"/>
</dbReference>
<comment type="caution">
    <text evidence="10">The sequence shown here is derived from an EMBL/GenBank/DDBJ whole genome shotgun (WGS) entry which is preliminary data.</text>
</comment>
<feature type="domain" description="YetF C-terminal" evidence="8">
    <location>
        <begin position="101"/>
        <end position="171"/>
    </location>
</feature>
<reference evidence="10 11" key="1">
    <citation type="submission" date="2021-09" db="EMBL/GenBank/DDBJ databases">
        <title>Lysobacter sp. 13A isolated from the river sediment.</title>
        <authorList>
            <person name="Liu H."/>
            <person name="Li S."/>
            <person name="Mao S."/>
        </authorList>
    </citation>
    <scope>NUCLEOTIDE SEQUENCE [LARGE SCALE GENOMIC DNA]</scope>
    <source>
        <strain evidence="10 11">13A</strain>
    </source>
</reference>
<evidence type="ECO:0000256" key="7">
    <source>
        <dbReference type="SAM" id="Phobius"/>
    </source>
</evidence>
<dbReference type="Proteomes" id="UP001430954">
    <property type="component" value="Unassembled WGS sequence"/>
</dbReference>
<dbReference type="PANTHER" id="PTHR34582">
    <property type="entry name" value="UPF0702 TRANSMEMBRANE PROTEIN YCAP"/>
    <property type="match status" value="1"/>
</dbReference>
<dbReference type="InterPro" id="IPR007353">
    <property type="entry name" value="DUF421"/>
</dbReference>
<keyword evidence="4 7" id="KW-0812">Transmembrane</keyword>
<evidence type="ECO:0000313" key="10">
    <source>
        <dbReference type="EMBL" id="MBZ4040419.1"/>
    </source>
</evidence>
<keyword evidence="5 7" id="KW-1133">Transmembrane helix</keyword>
<evidence type="ECO:0000259" key="8">
    <source>
        <dbReference type="Pfam" id="PF04239"/>
    </source>
</evidence>
<feature type="domain" description="YetF-like N-terminal transmembrane" evidence="9">
    <location>
        <begin position="24"/>
        <end position="97"/>
    </location>
</feature>
<evidence type="ECO:0000259" key="9">
    <source>
        <dbReference type="Pfam" id="PF20730"/>
    </source>
</evidence>
<dbReference type="PANTHER" id="PTHR34582:SF6">
    <property type="entry name" value="UPF0702 TRANSMEMBRANE PROTEIN YCAP"/>
    <property type="match status" value="1"/>
</dbReference>
<dbReference type="Pfam" id="PF04239">
    <property type="entry name" value="DUF421"/>
    <property type="match status" value="1"/>
</dbReference>
<dbReference type="Gene3D" id="3.30.240.20">
    <property type="entry name" value="bsu07140 like domains"/>
    <property type="match status" value="1"/>
</dbReference>
<evidence type="ECO:0000256" key="4">
    <source>
        <dbReference type="ARBA" id="ARBA00022692"/>
    </source>
</evidence>
<keyword evidence="6 7" id="KW-0472">Membrane</keyword>